<dbReference type="OMA" id="GRNFFPK"/>
<proteinExistence type="predicted"/>
<comment type="subcellular location">
    <subcellularLocation>
        <location evidence="1 6">Nucleus</location>
    </subcellularLocation>
</comment>
<dbReference type="EMBL" id="GL379799">
    <property type="protein sequence ID" value="EGT34895.1"/>
    <property type="molecule type" value="Genomic_DNA"/>
</dbReference>
<dbReference type="GO" id="GO:0000978">
    <property type="term" value="F:RNA polymerase II cis-regulatory region sequence-specific DNA binding"/>
    <property type="evidence" value="ECO:0007669"/>
    <property type="project" value="InterPro"/>
</dbReference>
<dbReference type="GO" id="GO:0001708">
    <property type="term" value="P:cell fate specification"/>
    <property type="evidence" value="ECO:0007669"/>
    <property type="project" value="TreeGrafter"/>
</dbReference>
<dbReference type="Pfam" id="PF00907">
    <property type="entry name" value="T-box"/>
    <property type="match status" value="1"/>
</dbReference>
<organism evidence="10">
    <name type="scientific">Caenorhabditis brenneri</name>
    <name type="common">Nematode worm</name>
    <dbReference type="NCBI Taxonomy" id="135651"/>
    <lineage>
        <taxon>Eukaryota</taxon>
        <taxon>Metazoa</taxon>
        <taxon>Ecdysozoa</taxon>
        <taxon>Nematoda</taxon>
        <taxon>Chromadorea</taxon>
        <taxon>Rhabditida</taxon>
        <taxon>Rhabditina</taxon>
        <taxon>Rhabditomorpha</taxon>
        <taxon>Rhabditoidea</taxon>
        <taxon>Rhabditidae</taxon>
        <taxon>Peloderinae</taxon>
        <taxon>Caenorhabditis</taxon>
    </lineage>
</organism>
<dbReference type="CDD" id="cd00182">
    <property type="entry name" value="T-box"/>
    <property type="match status" value="1"/>
</dbReference>
<feature type="domain" description="T-box" evidence="8">
    <location>
        <begin position="11"/>
        <end position="194"/>
    </location>
</feature>
<evidence type="ECO:0000256" key="6">
    <source>
        <dbReference type="PROSITE-ProRule" id="PRU00201"/>
    </source>
</evidence>
<dbReference type="InterPro" id="IPR018186">
    <property type="entry name" value="TF_T-box_CS"/>
</dbReference>
<feature type="compositionally biased region" description="Low complexity" evidence="7">
    <location>
        <begin position="217"/>
        <end position="238"/>
    </location>
</feature>
<name>G0MLF4_CAEBE</name>
<keyword evidence="10" id="KW-1185">Reference proteome</keyword>
<dbReference type="eggNOG" id="KOG3585">
    <property type="taxonomic scope" value="Eukaryota"/>
</dbReference>
<dbReference type="HOGENOM" id="CLU_032588_1_0_1"/>
<dbReference type="InterPro" id="IPR036960">
    <property type="entry name" value="T-box_sf"/>
</dbReference>
<comment type="caution">
    <text evidence="6">Lacks conserved residue(s) required for the propagation of feature annotation.</text>
</comment>
<dbReference type="Proteomes" id="UP000008068">
    <property type="component" value="Unassembled WGS sequence"/>
</dbReference>
<protein>
    <submittedName>
        <fullName evidence="9">CBN-TBX-9 protein</fullName>
    </submittedName>
</protein>
<evidence type="ECO:0000256" key="4">
    <source>
        <dbReference type="ARBA" id="ARBA00023163"/>
    </source>
</evidence>
<evidence type="ECO:0000313" key="9">
    <source>
        <dbReference type="EMBL" id="EGT34895.1"/>
    </source>
</evidence>
<dbReference type="OrthoDB" id="6119313at2759"/>
<evidence type="ECO:0000313" key="10">
    <source>
        <dbReference type="Proteomes" id="UP000008068"/>
    </source>
</evidence>
<keyword evidence="4" id="KW-0804">Transcription</keyword>
<dbReference type="GO" id="GO:0000785">
    <property type="term" value="C:chromatin"/>
    <property type="evidence" value="ECO:0007669"/>
    <property type="project" value="TreeGrafter"/>
</dbReference>
<evidence type="ECO:0000259" key="8">
    <source>
        <dbReference type="PROSITE" id="PS50252"/>
    </source>
</evidence>
<dbReference type="PROSITE" id="PS50252">
    <property type="entry name" value="TBOX_3"/>
    <property type="match status" value="1"/>
</dbReference>
<dbReference type="PROSITE" id="PS01264">
    <property type="entry name" value="TBOX_2"/>
    <property type="match status" value="1"/>
</dbReference>
<dbReference type="FunFam" id="2.60.40.820:FF:000013">
    <property type="entry name" value="T-box transcription factor tbx-9"/>
    <property type="match status" value="1"/>
</dbReference>
<evidence type="ECO:0000256" key="1">
    <source>
        <dbReference type="ARBA" id="ARBA00004123"/>
    </source>
</evidence>
<dbReference type="InterPro" id="IPR001699">
    <property type="entry name" value="TF_T-box"/>
</dbReference>
<keyword evidence="2" id="KW-0805">Transcription regulation</keyword>
<dbReference type="GO" id="GO:0045893">
    <property type="term" value="P:positive regulation of DNA-templated transcription"/>
    <property type="evidence" value="ECO:0007669"/>
    <property type="project" value="InterPro"/>
</dbReference>
<dbReference type="InParanoid" id="G0MLF4"/>
<dbReference type="InterPro" id="IPR008967">
    <property type="entry name" value="p53-like_TF_DNA-bd_sf"/>
</dbReference>
<dbReference type="PANTHER" id="PTHR11267">
    <property type="entry name" value="T-BOX PROTEIN-RELATED"/>
    <property type="match status" value="1"/>
</dbReference>
<feature type="region of interest" description="Disordered" evidence="7">
    <location>
        <begin position="194"/>
        <end position="238"/>
    </location>
</feature>
<gene>
    <name evidence="9" type="primary">Cbn-tbx-9</name>
    <name evidence="9" type="ORF">CAEBREN_19570</name>
</gene>
<evidence type="ECO:0000256" key="5">
    <source>
        <dbReference type="ARBA" id="ARBA00023242"/>
    </source>
</evidence>
<evidence type="ECO:0000256" key="2">
    <source>
        <dbReference type="ARBA" id="ARBA00023015"/>
    </source>
</evidence>
<accession>G0MLF4</accession>
<dbReference type="STRING" id="135651.G0MLF4"/>
<dbReference type="SMART" id="SM00425">
    <property type="entry name" value="TBOX"/>
    <property type="match status" value="1"/>
</dbReference>
<dbReference type="PANTHER" id="PTHR11267:SF170">
    <property type="entry name" value="T-BOX PROTEIN 33-RELATED"/>
    <property type="match status" value="1"/>
</dbReference>
<evidence type="ECO:0000256" key="7">
    <source>
        <dbReference type="SAM" id="MobiDB-lite"/>
    </source>
</evidence>
<dbReference type="GO" id="GO:0005634">
    <property type="term" value="C:nucleus"/>
    <property type="evidence" value="ECO:0007669"/>
    <property type="project" value="UniProtKB-SubCell"/>
</dbReference>
<dbReference type="InterPro" id="IPR046360">
    <property type="entry name" value="T-box_DNA-bd"/>
</dbReference>
<reference evidence="10" key="1">
    <citation type="submission" date="2011-07" db="EMBL/GenBank/DDBJ databases">
        <authorList>
            <consortium name="Caenorhabditis brenneri Sequencing and Analysis Consortium"/>
            <person name="Wilson R.K."/>
        </authorList>
    </citation>
    <scope>NUCLEOTIDE SEQUENCE [LARGE SCALE GENOMIC DNA]</scope>
    <source>
        <strain evidence="10">PB2801</strain>
    </source>
</reference>
<dbReference type="AlphaFoldDB" id="G0MLF4"/>
<dbReference type="PRINTS" id="PR00937">
    <property type="entry name" value="TBOX"/>
</dbReference>
<dbReference type="GO" id="GO:0000981">
    <property type="term" value="F:DNA-binding transcription factor activity, RNA polymerase II-specific"/>
    <property type="evidence" value="ECO:0007669"/>
    <property type="project" value="TreeGrafter"/>
</dbReference>
<keyword evidence="3 6" id="KW-0238">DNA-binding</keyword>
<evidence type="ECO:0000256" key="3">
    <source>
        <dbReference type="ARBA" id="ARBA00023125"/>
    </source>
</evidence>
<dbReference type="Gene3D" id="2.60.40.820">
    <property type="entry name" value="Transcription factor, T-box"/>
    <property type="match status" value="1"/>
</dbReference>
<dbReference type="SUPFAM" id="SSF49417">
    <property type="entry name" value="p53-like transcription factors"/>
    <property type="match status" value="1"/>
</dbReference>
<keyword evidence="5 6" id="KW-0539">Nucleus</keyword>
<sequence length="301" mass="34486">MKSEVIVSLTPIQDDLWKMFHKEVNEMIVTKAGRNFFPKLEYNVKGLDSNKFYAMRIHMELADNNRYKFSNRVWMHSGKGDEQMEGRKPFHADGVRTGQEWMNTTISFDRVKITNDMKASNPCMIPLHSMHKYVPVLTIFEAPSDHPFAMHSTSEPIASVRIPHTEFVAVTAYQNQRIIDLKIQFNSYAKGFRKEKQESRKRKADPMFDYSTDESSSKSCSPYNRSSSSSPPEISTSPFPTIASPINPYFFPFPNFSGLTPTSVPPQMPFPLSFFFNPLTLPIPSVVKEEKDSEEDVDVTD</sequence>